<proteinExistence type="predicted"/>
<accession>A0A7S1IGG7</accession>
<dbReference type="GO" id="GO:0005634">
    <property type="term" value="C:nucleus"/>
    <property type="evidence" value="ECO:0007669"/>
    <property type="project" value="TreeGrafter"/>
</dbReference>
<dbReference type="PANTHER" id="PTHR13164:SF3">
    <property type="entry name" value="CALCYCLIN-BINDING PROTEIN"/>
    <property type="match status" value="1"/>
</dbReference>
<feature type="region of interest" description="Disordered" evidence="1">
    <location>
        <begin position="96"/>
        <end position="124"/>
    </location>
</feature>
<reference evidence="4" key="1">
    <citation type="submission" date="2021-01" db="EMBL/GenBank/DDBJ databases">
        <authorList>
            <person name="Corre E."/>
            <person name="Pelletier E."/>
            <person name="Niang G."/>
            <person name="Scheremetjew M."/>
            <person name="Finn R."/>
            <person name="Kale V."/>
            <person name="Holt S."/>
            <person name="Cochrane G."/>
            <person name="Meng A."/>
            <person name="Brown T."/>
            <person name="Cohen L."/>
        </authorList>
    </citation>
    <scope>NUCLEOTIDE SEQUENCE</scope>
    <source>
        <strain evidence="4">NIES-381</strain>
    </source>
</reference>
<dbReference type="CDD" id="cd06468">
    <property type="entry name" value="p23_CacyBP"/>
    <property type="match status" value="1"/>
</dbReference>
<dbReference type="PANTHER" id="PTHR13164">
    <property type="entry name" value="CALICYLIN BINDING PROTEIN"/>
    <property type="match status" value="1"/>
</dbReference>
<dbReference type="InterPro" id="IPR052289">
    <property type="entry name" value="Calcyclin-binding_UBL-bridge"/>
</dbReference>
<evidence type="ECO:0000259" key="3">
    <source>
        <dbReference type="PROSITE" id="PS51203"/>
    </source>
</evidence>
<dbReference type="Pfam" id="PF04969">
    <property type="entry name" value="CS"/>
    <property type="match status" value="1"/>
</dbReference>
<feature type="domain" description="CS" evidence="3">
    <location>
        <begin position="137"/>
        <end position="228"/>
    </location>
</feature>
<dbReference type="InterPro" id="IPR007699">
    <property type="entry name" value="SGS_dom"/>
</dbReference>
<gene>
    <name evidence="4" type="ORF">EGYM00392_LOCUS22568</name>
</gene>
<dbReference type="InterPro" id="IPR007052">
    <property type="entry name" value="CS_dom"/>
</dbReference>
<dbReference type="EMBL" id="HBGA01060927">
    <property type="protein sequence ID" value="CAD9011468.1"/>
    <property type="molecule type" value="Transcribed_RNA"/>
</dbReference>
<feature type="compositionally biased region" description="Basic and acidic residues" evidence="1">
    <location>
        <begin position="220"/>
        <end position="238"/>
    </location>
</feature>
<evidence type="ECO:0000259" key="2">
    <source>
        <dbReference type="PROSITE" id="PS51048"/>
    </source>
</evidence>
<sequence length="288" mass="32196">MAFQKEENMLGSLERMLKQSKQAGVQLFLLSEITKEKEKVSKSSLGLDGHLQLLQAEIAELQSFAAGQPEAVSFVLQEQIKHKQDMQNAVRKEMEQLRTQQEENTTAKVEGGNKTQSQVPKAESAKIPPEFECASFTPIAKYAWDQGKSLVTIYLTMDGLSDQNQVHCNFTQKAIDLRIINCNGKNYRLAIPNLCYAIQPSNCTLQVKLNNLKVKMKKGDAKDWEGLDDTERKKKEQHAQLASSGATTEDLLRNMYNQADDATRESLAKAAMEGQKKRDEAAKKGGTL</sequence>
<dbReference type="InterPro" id="IPR037893">
    <property type="entry name" value="CS_CacyBP"/>
</dbReference>
<dbReference type="GO" id="GO:0044548">
    <property type="term" value="F:S100 protein binding"/>
    <property type="evidence" value="ECO:0007669"/>
    <property type="project" value="InterPro"/>
</dbReference>
<dbReference type="SUPFAM" id="SSF49764">
    <property type="entry name" value="HSP20-like chaperones"/>
    <property type="match status" value="1"/>
</dbReference>
<organism evidence="4">
    <name type="scientific">Eutreptiella gymnastica</name>
    <dbReference type="NCBI Taxonomy" id="73025"/>
    <lineage>
        <taxon>Eukaryota</taxon>
        <taxon>Discoba</taxon>
        <taxon>Euglenozoa</taxon>
        <taxon>Euglenida</taxon>
        <taxon>Spirocuta</taxon>
        <taxon>Euglenophyceae</taxon>
        <taxon>Eutreptiales</taxon>
        <taxon>Eutreptiaceae</taxon>
        <taxon>Eutreptiella</taxon>
    </lineage>
</organism>
<evidence type="ECO:0000313" key="4">
    <source>
        <dbReference type="EMBL" id="CAD9011468.1"/>
    </source>
</evidence>
<dbReference type="PROSITE" id="PS51203">
    <property type="entry name" value="CS"/>
    <property type="match status" value="1"/>
</dbReference>
<dbReference type="AlphaFoldDB" id="A0A7S1IGG7"/>
<dbReference type="Gene3D" id="2.60.40.790">
    <property type="match status" value="1"/>
</dbReference>
<protein>
    <recommendedName>
        <fullName evidence="5">Calcyclin-binding protein</fullName>
    </recommendedName>
</protein>
<dbReference type="GO" id="GO:0015631">
    <property type="term" value="F:tubulin binding"/>
    <property type="evidence" value="ECO:0007669"/>
    <property type="project" value="InterPro"/>
</dbReference>
<evidence type="ECO:0000256" key="1">
    <source>
        <dbReference type="SAM" id="MobiDB-lite"/>
    </source>
</evidence>
<dbReference type="PROSITE" id="PS51048">
    <property type="entry name" value="SGS"/>
    <property type="match status" value="1"/>
</dbReference>
<dbReference type="InterPro" id="IPR008978">
    <property type="entry name" value="HSP20-like_chaperone"/>
</dbReference>
<feature type="domain" description="SGS" evidence="2">
    <location>
        <begin position="213"/>
        <end position="288"/>
    </location>
</feature>
<feature type="compositionally biased region" description="Polar residues" evidence="1">
    <location>
        <begin position="97"/>
        <end position="119"/>
    </location>
</feature>
<feature type="region of interest" description="Disordered" evidence="1">
    <location>
        <begin position="220"/>
        <end position="288"/>
    </location>
</feature>
<feature type="compositionally biased region" description="Basic and acidic residues" evidence="1">
    <location>
        <begin position="274"/>
        <end position="288"/>
    </location>
</feature>
<evidence type="ECO:0008006" key="5">
    <source>
        <dbReference type="Google" id="ProtNLM"/>
    </source>
</evidence>
<name>A0A7S1IGG7_9EUGL</name>
<dbReference type="GO" id="GO:0031625">
    <property type="term" value="F:ubiquitin protein ligase binding"/>
    <property type="evidence" value="ECO:0007669"/>
    <property type="project" value="InterPro"/>
</dbReference>